<comment type="caution">
    <text evidence="2">The sequence shown here is derived from an EMBL/GenBank/DDBJ whole genome shotgun (WGS) entry which is preliminary data.</text>
</comment>
<feature type="region of interest" description="Disordered" evidence="1">
    <location>
        <begin position="611"/>
        <end position="633"/>
    </location>
</feature>
<dbReference type="GeneID" id="5854675"/>
<dbReference type="RefSeq" id="XP_001730370.1">
    <property type="nucleotide sequence ID" value="XM_001730318.1"/>
</dbReference>
<dbReference type="OrthoDB" id="3351580at2759"/>
<dbReference type="VEuPathDB" id="FungiDB:MGL_2752"/>
<organism evidence="2 3">
    <name type="scientific">Malassezia globosa (strain ATCC MYA-4612 / CBS 7966)</name>
    <name type="common">Dandruff-associated fungus</name>
    <dbReference type="NCBI Taxonomy" id="425265"/>
    <lineage>
        <taxon>Eukaryota</taxon>
        <taxon>Fungi</taxon>
        <taxon>Dikarya</taxon>
        <taxon>Basidiomycota</taxon>
        <taxon>Ustilaginomycotina</taxon>
        <taxon>Malasseziomycetes</taxon>
        <taxon>Malasseziales</taxon>
        <taxon>Malasseziaceae</taxon>
        <taxon>Malassezia</taxon>
    </lineage>
</organism>
<sequence length="723" mass="80033">MVMYEDVLTPTLAYTDARELCVDIAALFAGSSLELAMPPASMIDEYACLFYDEHIRVQLTMKLPSLPTMLPAPIHMFSDVHTLDDHSVMTLPPLLVILLSSLHVSLRGSMCEEKETKTPASLFVHYWQRLPSSTDFVLRRSPLTRIQRPETEAVEPFLDKSFVPGITYDTQQKSWVVRWTSDVNVPYTMTDLPRERMKINAMLQLRLELALLAAQAQAAPPQMPFHYSSNRQHPFSQSSDPYIIDVDLLSDLADTVKVPDETPEQRMQYLSKRLTMMPLSMLAPGVLGTDITAPWGEASSLSSRLNHIKELEAAARASDADIALAPLSHSARFGPRLPQRLSSTPVGVASKPREESATMSSTTDIATLASQGPVSLTSMTHTFAVVCASTAVRMRTLSRTLPLDTSEDAQSVVVCIELDALPMTIPFWVHALHLDMGERSDMTRETGFMSMNDPVQIVIEPLPGHASSLPVCLGRHAQHNMLYTVRLRISSEDLDAQTLARQLTTWDPHRSTRVTMLGTPERGPHTSTHSTCVSQWNGFMDLSLALLDLQRRSFAEHIIRRSMGQIPKPWTPDTPPPPTAGDASLAPMALSASRNVEPVRLEETISYDQTREGAQGVSIKDADGRSKSTTRHAVGWSESHSQRIGFDPTRVSSFASCLLASLKTYQEPTEAGSHRIHICIALSNVSPDPMDIQVSWAMDLEPAPQKNRAIVAEHSSIRVGYVY</sequence>
<accession>A8Q588</accession>
<dbReference type="OMA" id="RIHICIA"/>
<evidence type="ECO:0000313" key="3">
    <source>
        <dbReference type="Proteomes" id="UP000008837"/>
    </source>
</evidence>
<feature type="region of interest" description="Disordered" evidence="1">
    <location>
        <begin position="341"/>
        <end position="362"/>
    </location>
</feature>
<protein>
    <submittedName>
        <fullName evidence="2">Uncharacterized protein</fullName>
    </submittedName>
</protein>
<name>A8Q588_MALGO</name>
<gene>
    <name evidence="2" type="ORF">MGL_2752</name>
</gene>
<reference evidence="2 3" key="1">
    <citation type="journal article" date="2007" name="Proc. Natl. Acad. Sci. U.S.A.">
        <title>Dandruff-associated Malassezia genomes reveal convergent and divergent virulence traits shared with plant and human fungal pathogens.</title>
        <authorList>
            <person name="Xu J."/>
            <person name="Saunders C.W."/>
            <person name="Hu P."/>
            <person name="Grant R.A."/>
            <person name="Boekhout T."/>
            <person name="Kuramae E.E."/>
            <person name="Kronstad J.W."/>
            <person name="Deangelis Y.M."/>
            <person name="Reeder N.L."/>
            <person name="Johnstone K.R."/>
            <person name="Leland M."/>
            <person name="Fieno A.M."/>
            <person name="Begley W.M."/>
            <person name="Sun Y."/>
            <person name="Lacey M.P."/>
            <person name="Chaudhary T."/>
            <person name="Keough T."/>
            <person name="Chu L."/>
            <person name="Sears R."/>
            <person name="Yuan B."/>
            <person name="Dawson T.L.Jr."/>
        </authorList>
    </citation>
    <scope>NUCLEOTIDE SEQUENCE [LARGE SCALE GENOMIC DNA]</scope>
    <source>
        <strain evidence="3">ATCC MYA-4612 / CBS 7966</strain>
    </source>
</reference>
<evidence type="ECO:0000256" key="1">
    <source>
        <dbReference type="SAM" id="MobiDB-lite"/>
    </source>
</evidence>
<dbReference type="Proteomes" id="UP000008837">
    <property type="component" value="Unassembled WGS sequence"/>
</dbReference>
<dbReference type="InParanoid" id="A8Q588"/>
<dbReference type="EMBL" id="AAYY01000009">
    <property type="protein sequence ID" value="EDP43156.1"/>
    <property type="molecule type" value="Genomic_DNA"/>
</dbReference>
<proteinExistence type="predicted"/>
<dbReference type="KEGG" id="mgl:MGL_2752"/>
<evidence type="ECO:0000313" key="2">
    <source>
        <dbReference type="EMBL" id="EDP43156.1"/>
    </source>
</evidence>
<dbReference type="STRING" id="425265.A8Q588"/>
<dbReference type="AlphaFoldDB" id="A8Q588"/>
<keyword evidence="3" id="KW-1185">Reference proteome</keyword>